<accession>A0AA47NU06</accession>
<reference evidence="2" key="1">
    <citation type="journal article" date="2023" name="Front. Mar. Sci.">
        <title>A new Merluccius polli reference genome to investigate the effects of global change in West African waters.</title>
        <authorList>
            <person name="Mateo J.L."/>
            <person name="Blanco-Fernandez C."/>
            <person name="Garcia-Vazquez E."/>
            <person name="Machado-Schiaffino G."/>
        </authorList>
    </citation>
    <scope>NUCLEOTIDE SEQUENCE</scope>
    <source>
        <strain evidence="2">C29</strain>
        <tissue evidence="2">Fin</tissue>
    </source>
</reference>
<sequence length="812" mass="88021">MFSRAPLGGHDGHYTGSSPPHQSPKRRELSKQRSQSPREKLQSPGEPSSHEPPHHQPLIEVERVNEMSFTGGPLRRDPLAELQGFSNGHGRTGTLETPVIGFLELSRGGHLKAPCTVHVDPSTSEPPDLTPSGETSSSDCQDGIGVVEDNIPRADKDPEEEEEEEEGEERDEEAGEGSGNIVHHILKELRGINKIQEEISDLRDYLTSVRGSVDEVSCCVDAVLSEIGELYSGAAAEPEPKPLLSQTPIVRRGSLGRQNAIETLHRTATSPLLNRCEWGKEAGLIPTHTSPKQLRESPSPSKWKQPELSDSGNSPRIPPSVPRSADLCCLEHHCGHDYQSTSSLSSCLSSVCPEGGDGYQPANRLFDRWASVGRKPSAQHGEGGWSEEDMFSCTNSEDCPDMWDTWTTEETHSSSEHLSLLFGQHYNSPSGSFGTLSWRPQHAEDANLECDCAANCPFSRSSGYHTLDAYADDLSSGAFRSLSCSTVLLTDCDDSYLERDSRRGTCHSSARTLAWSAESLLVREWVDDTSVPRDSGVPMEPESSDHRVKDNPENATETLTASGFDVMTFSKAVLTFKSAFKGAFKKLEGTNPEFDNDVTGYEPEAATSPVRVSTEPHEGDAGPSQHAEGEVNPPQKNHIDLVSSEKDCSEASLNVDCGQKNENLNSSPQKSPNEASPPICTPTEHHSLELSQGGAEVPTSIGDGEVSVPDRTLDPDSNDQAGSLLAGPAAAQVLGPSGPGLIPIEEDCALDEKEQKRPEDAGHRERIRQLPAYSQGEEADPQTVQVCCWVTRVARLPGVTRVLLSGGFLPRY</sequence>
<feature type="region of interest" description="Disordered" evidence="1">
    <location>
        <begin position="659"/>
        <end position="723"/>
    </location>
</feature>
<feature type="region of interest" description="Disordered" evidence="1">
    <location>
        <begin position="1"/>
        <end position="94"/>
    </location>
</feature>
<dbReference type="AlphaFoldDB" id="A0AA47NU06"/>
<keyword evidence="3" id="KW-1185">Reference proteome</keyword>
<dbReference type="EMBL" id="JAOPHQ010004983">
    <property type="protein sequence ID" value="KAK0137103.1"/>
    <property type="molecule type" value="Genomic_DNA"/>
</dbReference>
<feature type="region of interest" description="Disordered" evidence="1">
    <location>
        <begin position="588"/>
        <end position="638"/>
    </location>
</feature>
<organism evidence="2 3">
    <name type="scientific">Merluccius polli</name>
    <name type="common">Benguela hake</name>
    <name type="synonym">Merluccius cadenati</name>
    <dbReference type="NCBI Taxonomy" id="89951"/>
    <lineage>
        <taxon>Eukaryota</taxon>
        <taxon>Metazoa</taxon>
        <taxon>Chordata</taxon>
        <taxon>Craniata</taxon>
        <taxon>Vertebrata</taxon>
        <taxon>Euteleostomi</taxon>
        <taxon>Actinopterygii</taxon>
        <taxon>Neopterygii</taxon>
        <taxon>Teleostei</taxon>
        <taxon>Neoteleostei</taxon>
        <taxon>Acanthomorphata</taxon>
        <taxon>Zeiogadaria</taxon>
        <taxon>Gadariae</taxon>
        <taxon>Gadiformes</taxon>
        <taxon>Gadoidei</taxon>
        <taxon>Merlucciidae</taxon>
        <taxon>Merluccius</taxon>
    </lineage>
</organism>
<protein>
    <submittedName>
        <fullName evidence="2">Uncharacterized protein</fullName>
    </submittedName>
</protein>
<feature type="compositionally biased region" description="Acidic residues" evidence="1">
    <location>
        <begin position="157"/>
        <end position="175"/>
    </location>
</feature>
<proteinExistence type="predicted"/>
<comment type="caution">
    <text evidence="2">The sequence shown here is derived from an EMBL/GenBank/DDBJ whole genome shotgun (WGS) entry which is preliminary data.</text>
</comment>
<dbReference type="Proteomes" id="UP001174136">
    <property type="component" value="Unassembled WGS sequence"/>
</dbReference>
<feature type="compositionally biased region" description="Basic and acidic residues" evidence="1">
    <location>
        <begin position="543"/>
        <end position="552"/>
    </location>
</feature>
<feature type="compositionally biased region" description="Basic and acidic residues" evidence="1">
    <location>
        <begin position="25"/>
        <end position="41"/>
    </location>
</feature>
<evidence type="ECO:0000313" key="2">
    <source>
        <dbReference type="EMBL" id="KAK0137103.1"/>
    </source>
</evidence>
<gene>
    <name evidence="2" type="ORF">N1851_026700</name>
</gene>
<name>A0AA47NU06_MERPO</name>
<feature type="compositionally biased region" description="Polar residues" evidence="1">
    <location>
        <begin position="660"/>
        <end position="674"/>
    </location>
</feature>
<feature type="compositionally biased region" description="Polar residues" evidence="1">
    <location>
        <begin position="287"/>
        <end position="314"/>
    </location>
</feature>
<feature type="region of interest" description="Disordered" evidence="1">
    <location>
        <begin position="530"/>
        <end position="553"/>
    </location>
</feature>
<feature type="region of interest" description="Disordered" evidence="1">
    <location>
        <begin position="284"/>
        <end position="319"/>
    </location>
</feature>
<evidence type="ECO:0000256" key="1">
    <source>
        <dbReference type="SAM" id="MobiDB-lite"/>
    </source>
</evidence>
<evidence type="ECO:0000313" key="3">
    <source>
        <dbReference type="Proteomes" id="UP001174136"/>
    </source>
</evidence>
<feature type="region of interest" description="Disordered" evidence="1">
    <location>
        <begin position="114"/>
        <end position="179"/>
    </location>
</feature>